<evidence type="ECO:0000313" key="5">
    <source>
        <dbReference type="Proteomes" id="UP000307217"/>
    </source>
</evidence>
<feature type="domain" description="Lon N-terminal" evidence="1">
    <location>
        <begin position="5"/>
        <end position="170"/>
    </location>
</feature>
<dbReference type="Proteomes" id="UP000307164">
    <property type="component" value="Unassembled WGS sequence"/>
</dbReference>
<gene>
    <name evidence="2" type="ORF">CWC19_10325</name>
    <name evidence="3" type="ORF">CWC20_15060</name>
</gene>
<dbReference type="EMBL" id="PNBW01000078">
    <property type="protein sequence ID" value="TMO72588.1"/>
    <property type="molecule type" value="Genomic_DNA"/>
</dbReference>
<name>A0A5S3V8T1_9GAMM</name>
<comment type="caution">
    <text evidence="2">The sequence shown here is derived from an EMBL/GenBank/DDBJ whole genome shotgun (WGS) entry which is preliminary data.</text>
</comment>
<evidence type="ECO:0000313" key="3">
    <source>
        <dbReference type="EMBL" id="TMO72588.1"/>
    </source>
</evidence>
<dbReference type="Gene3D" id="2.30.130.40">
    <property type="entry name" value="LON domain-like"/>
    <property type="match status" value="1"/>
</dbReference>
<accession>A0A5S3V8T1</accession>
<dbReference type="SUPFAM" id="SSF88697">
    <property type="entry name" value="PUA domain-like"/>
    <property type="match status" value="1"/>
</dbReference>
<reference evidence="2 5" key="1">
    <citation type="submission" date="2018-01" db="EMBL/GenBank/DDBJ databases">
        <authorList>
            <person name="Paulsen S."/>
            <person name="Gram L.K."/>
        </authorList>
    </citation>
    <scope>NUCLEOTIDE SEQUENCE [LARGE SCALE GENOMIC DNA]</scope>
    <source>
        <strain evidence="2 5">S3790</strain>
        <strain evidence="3">S3895</strain>
    </source>
</reference>
<dbReference type="Proteomes" id="UP000307217">
    <property type="component" value="Unassembled WGS sequence"/>
</dbReference>
<proteinExistence type="predicted"/>
<organism evidence="2 5">
    <name type="scientific">Pseudoalteromonas aurantia</name>
    <dbReference type="NCBI Taxonomy" id="43654"/>
    <lineage>
        <taxon>Bacteria</taxon>
        <taxon>Pseudomonadati</taxon>
        <taxon>Pseudomonadota</taxon>
        <taxon>Gammaproteobacteria</taxon>
        <taxon>Alteromonadales</taxon>
        <taxon>Pseudoalteromonadaceae</taxon>
        <taxon>Pseudoalteromonas</taxon>
    </lineage>
</organism>
<evidence type="ECO:0000313" key="4">
    <source>
        <dbReference type="Proteomes" id="UP000307164"/>
    </source>
</evidence>
<dbReference type="InterPro" id="IPR015947">
    <property type="entry name" value="PUA-like_sf"/>
</dbReference>
<keyword evidence="4" id="KW-1185">Reference proteome</keyword>
<dbReference type="OrthoDB" id="8558970at2"/>
<dbReference type="InterPro" id="IPR046336">
    <property type="entry name" value="Lon_prtase_N_sf"/>
</dbReference>
<evidence type="ECO:0000313" key="2">
    <source>
        <dbReference type="EMBL" id="TMO68280.1"/>
    </source>
</evidence>
<dbReference type="EMBL" id="PNBX01000042">
    <property type="protein sequence ID" value="TMO68280.1"/>
    <property type="molecule type" value="Genomic_DNA"/>
</dbReference>
<evidence type="ECO:0000259" key="1">
    <source>
        <dbReference type="Pfam" id="PF02190"/>
    </source>
</evidence>
<dbReference type="AlphaFoldDB" id="A0A5S3V8T1"/>
<dbReference type="InterPro" id="IPR003111">
    <property type="entry name" value="Lon_prtase_N"/>
</dbReference>
<reference evidence="5" key="2">
    <citation type="submission" date="2019-06" db="EMBL/GenBank/DDBJ databases">
        <title>Co-occurence of chitin degradation, pigmentation and bioactivity in marine Pseudoalteromonas.</title>
        <authorList>
            <person name="Sonnenschein E.C."/>
            <person name="Bech P.K."/>
        </authorList>
    </citation>
    <scope>NUCLEOTIDE SEQUENCE [LARGE SCALE GENOMIC DNA]</scope>
    <source>
        <strain evidence="5">S3790</strain>
        <strain evidence="3">S3895</strain>
    </source>
</reference>
<sequence>MNRAIFPLPVFLLPQGYTRLRIFEDRYMKMVKKALLQNTGFVLCTVARLTEDTLLNEGVYVEIVDFSQDEAGQLLIDVYARNRVKIKNVHQDETGLRHGDIRVIDDPLWFYKEDEISDCDAKLSSMLESIFKRHPHLDSLYQEKSFTRPVWVASRWLELLPMETSQKEKLKSAQSFDQVTNFLHTILIEAE</sequence>
<protein>
    <recommendedName>
        <fullName evidence="1">Lon N-terminal domain-containing protein</fullName>
    </recommendedName>
</protein>
<dbReference type="Pfam" id="PF02190">
    <property type="entry name" value="LON_substr_bdg"/>
    <property type="match status" value="1"/>
</dbReference>
<dbReference type="RefSeq" id="WP_138591806.1">
    <property type="nucleotide sequence ID" value="NZ_PNBX01000042.1"/>
</dbReference>
<reference evidence="2" key="3">
    <citation type="submission" date="2019-09" db="EMBL/GenBank/DDBJ databases">
        <title>Co-occurence of chitin degradation, pigmentation and bioactivity in marine Pseudoalteromonas.</title>
        <authorList>
            <person name="Sonnenschein E.C."/>
            <person name="Bech P.K."/>
        </authorList>
    </citation>
    <scope>NUCLEOTIDE SEQUENCE</scope>
    <source>
        <strain evidence="2">S3790</strain>
        <strain evidence="4">S3895</strain>
    </source>
</reference>